<dbReference type="Proteomes" id="UP000789920">
    <property type="component" value="Unassembled WGS sequence"/>
</dbReference>
<sequence length="204" mass="24353">MASKSDKSHLILIEDKNKTILEIICSPNLKHVATLDEDSNISLWSIDSERLFAISDNKYVSIGLNRDKPYNFKTFDFETEKEVSLKFPDWQREIDFLSFIDNGNIIMINTEYYRAYFFSNKENIRWACKSMIELKYFKKIYITPKGKLIIFNDTIYEITMWDIEKLWCETHILIDWNHTLEFVEISDDEKLLLTCAKNWKTKET</sequence>
<gene>
    <name evidence="1" type="ORF">RPERSI_LOCUS17877</name>
</gene>
<name>A0ACA9RA12_9GLOM</name>
<organism evidence="1 2">
    <name type="scientific">Racocetra persica</name>
    <dbReference type="NCBI Taxonomy" id="160502"/>
    <lineage>
        <taxon>Eukaryota</taxon>
        <taxon>Fungi</taxon>
        <taxon>Fungi incertae sedis</taxon>
        <taxon>Mucoromycota</taxon>
        <taxon>Glomeromycotina</taxon>
        <taxon>Glomeromycetes</taxon>
        <taxon>Diversisporales</taxon>
        <taxon>Gigasporaceae</taxon>
        <taxon>Racocetra</taxon>
    </lineage>
</organism>
<reference evidence="1" key="1">
    <citation type="submission" date="2021-06" db="EMBL/GenBank/DDBJ databases">
        <authorList>
            <person name="Kallberg Y."/>
            <person name="Tangrot J."/>
            <person name="Rosling A."/>
        </authorList>
    </citation>
    <scope>NUCLEOTIDE SEQUENCE</scope>
    <source>
        <strain evidence="1">MA461A</strain>
    </source>
</reference>
<comment type="caution">
    <text evidence="1">The sequence shown here is derived from an EMBL/GenBank/DDBJ whole genome shotgun (WGS) entry which is preliminary data.</text>
</comment>
<protein>
    <submittedName>
        <fullName evidence="1">609_t:CDS:1</fullName>
    </submittedName>
</protein>
<evidence type="ECO:0000313" key="1">
    <source>
        <dbReference type="EMBL" id="CAG8782970.1"/>
    </source>
</evidence>
<keyword evidence="2" id="KW-1185">Reference proteome</keyword>
<dbReference type="EMBL" id="CAJVQC010046406">
    <property type="protein sequence ID" value="CAG8782970.1"/>
    <property type="molecule type" value="Genomic_DNA"/>
</dbReference>
<evidence type="ECO:0000313" key="2">
    <source>
        <dbReference type="Proteomes" id="UP000789920"/>
    </source>
</evidence>
<proteinExistence type="predicted"/>
<accession>A0ACA9RA12</accession>
<feature type="non-terminal residue" evidence="1">
    <location>
        <position position="204"/>
    </location>
</feature>